<evidence type="ECO:0000313" key="3">
    <source>
        <dbReference type="Proteomes" id="UP000218164"/>
    </source>
</evidence>
<gene>
    <name evidence="2" type="ORF">ASJ81_09980</name>
</gene>
<dbReference type="Gene3D" id="2.60.98.40">
    <property type="match status" value="1"/>
</dbReference>
<keyword evidence="3" id="KW-1185">Reference proteome</keyword>
<sequence>MIGIIACITAIFIYTDVSGPTDAKGELTPTKTETSEFTCSVVGTNYECSSWSNKQYPIIELFEEKYVPLFSNHEEIWNAHTDKIAKLILDLFPESKSCILTSGESIDCSEGYILKIKRIDVNNQKVWLELTNDGELIDDNIISVTDDGTWNVEVDDVQGVDDVLVFKVHVSKISQSGTDSTVQFDGLWLIDYVNAKTIKPSDRFGNLKIKEIISGEDESNLGGLVFEQEDT</sequence>
<proteinExistence type="predicted"/>
<evidence type="ECO:0000313" key="2">
    <source>
        <dbReference type="EMBL" id="PAV11539.1"/>
    </source>
</evidence>
<accession>A0A2A2HPX5</accession>
<dbReference type="NCBIfam" id="TIGR01567">
    <property type="entry name" value="S_layer_rel_Mac"/>
    <property type="match status" value="1"/>
</dbReference>
<dbReference type="EMBL" id="LMVP01000513">
    <property type="protein sequence ID" value="PAV11539.1"/>
    <property type="molecule type" value="Genomic_DNA"/>
</dbReference>
<dbReference type="InterPro" id="IPR006457">
    <property type="entry name" value="S_layer-rel_Mac"/>
</dbReference>
<dbReference type="Proteomes" id="UP000218164">
    <property type="component" value="Unassembled WGS sequence"/>
</dbReference>
<organism evidence="2 3">
    <name type="scientific">Methanosarcina spelaei</name>
    <dbReference type="NCBI Taxonomy" id="1036679"/>
    <lineage>
        <taxon>Archaea</taxon>
        <taxon>Methanobacteriati</taxon>
        <taxon>Methanobacteriota</taxon>
        <taxon>Stenosarchaea group</taxon>
        <taxon>Methanomicrobia</taxon>
        <taxon>Methanosarcinales</taxon>
        <taxon>Methanosarcinaceae</taxon>
        <taxon>Methanosarcina</taxon>
    </lineage>
</organism>
<comment type="caution">
    <text evidence="2">The sequence shown here is derived from an EMBL/GenBank/DDBJ whole genome shotgun (WGS) entry which is preliminary data.</text>
</comment>
<reference evidence="2 3" key="1">
    <citation type="journal article" date="2017" name="BMC Genomics">
        <title>Genomic analysis of methanogenic archaea reveals a shift towards energy conservation.</title>
        <authorList>
            <person name="Gilmore S.P."/>
            <person name="Henske J.K."/>
            <person name="Sexton J.A."/>
            <person name="Solomon K.V."/>
            <person name="Seppala S."/>
            <person name="Yoo J.I."/>
            <person name="Huyett L.M."/>
            <person name="Pressman A."/>
            <person name="Cogan J.Z."/>
            <person name="Kivenson V."/>
            <person name="Peng X."/>
            <person name="Tan Y."/>
            <person name="Valentine D.L."/>
            <person name="O'Malley M.A."/>
        </authorList>
    </citation>
    <scope>NUCLEOTIDE SEQUENCE [LARGE SCALE GENOMIC DNA]</scope>
    <source>
        <strain evidence="2 3">MC-15</strain>
    </source>
</reference>
<protein>
    <recommendedName>
        <fullName evidence="1">S-layer family duplication domain-containing protein</fullName>
    </recommendedName>
</protein>
<feature type="domain" description="S-layer family duplication" evidence="1">
    <location>
        <begin position="36"/>
        <end position="213"/>
    </location>
</feature>
<name>A0A2A2HPX5_9EURY</name>
<dbReference type="Pfam" id="PF07752">
    <property type="entry name" value="S-layer"/>
    <property type="match status" value="1"/>
</dbReference>
<dbReference type="AlphaFoldDB" id="A0A2A2HPX5"/>
<evidence type="ECO:0000259" key="1">
    <source>
        <dbReference type="Pfam" id="PF07752"/>
    </source>
</evidence>